<dbReference type="InterPro" id="IPR001138">
    <property type="entry name" value="Zn2Cys6_DnaBD"/>
</dbReference>
<feature type="region of interest" description="Disordered" evidence="5">
    <location>
        <begin position="67"/>
        <end position="112"/>
    </location>
</feature>
<sequence length="725" mass="77324">MPSAGQATSSAYGTADPAARAPQRVSRACDYCRKKRLKCTANQRPCLNCQLYMVKCTSIRDDVRRKRRANHHAQPPGHGRRSAGGDEGGAACGGSGAADGGGGTGPSPPPQAAALALAVGERGAPPSTAMLDWSFLSQSLGAVHSPPSFAAAPCAAGASGSPWPAGAAAAGDGGGAALDGKVSSVESLADEAPPGAGVTIPPGLFVRKNAVDSNYIGFNSVGATLALCFRDALEGSQAADRAPPNPLRFLIKAGAHVETTDGAAPSSLMALDLPPQTAAERAIDGIPDPLRAMLAAPHEADPPALAGNAAAYFANYNRFQPIVDEDEFRARTGLFHDAPSTRAQLRGPDYALFFLIVAIGLLSERQPPGNAHAEHDGLAGRVYQQAWSLLNDSISCPSESSVQILLLHVSYHYYTVKCGLAWILCGLAVRVAQALGFHRQSPRDMDLSPARIQRQSRLWWIAYSFEAGLALSQGRPPAIAENSTDQTTLAPPEGVEMNHSADRHSSSGSSSSAGGDGQPSMAQVYCWRCRLAQLQMGFCSIMHRADTAGARLQALAQVDAQLLHWRDDIPREFRPDEAIFASPDRYHYVLLLHLGNFSLMRAIHWAAMSLAPRTGDCGAGVELASPRMRASESICLDMARSFFMALNRIQPLDYIAACATLYRSLCRNPDRMCSRVDLEHLRAGMIHLQREIHDNHAGSRCARLFESMVSSAEDLVWKHVETSTR</sequence>
<dbReference type="SMART" id="SM00906">
    <property type="entry name" value="Fungal_trans"/>
    <property type="match status" value="1"/>
</dbReference>
<comment type="subcellular location">
    <subcellularLocation>
        <location evidence="1">Nucleus</location>
    </subcellularLocation>
</comment>
<dbReference type="PANTHER" id="PTHR46910">
    <property type="entry name" value="TRANSCRIPTION FACTOR PDR1"/>
    <property type="match status" value="1"/>
</dbReference>
<feature type="domain" description="Zn(2)-C6 fungal-type" evidence="6">
    <location>
        <begin position="28"/>
        <end position="58"/>
    </location>
</feature>
<gene>
    <name evidence="7" type="ORF">SLS56_002299</name>
</gene>
<evidence type="ECO:0000256" key="1">
    <source>
        <dbReference type="ARBA" id="ARBA00004123"/>
    </source>
</evidence>
<dbReference type="EMBL" id="JAJVDC020000015">
    <property type="protein sequence ID" value="KAL1634605.1"/>
    <property type="molecule type" value="Genomic_DNA"/>
</dbReference>
<dbReference type="Pfam" id="PF04082">
    <property type="entry name" value="Fungal_trans"/>
    <property type="match status" value="1"/>
</dbReference>
<dbReference type="Pfam" id="PF00172">
    <property type="entry name" value="Zn_clus"/>
    <property type="match status" value="1"/>
</dbReference>
<reference evidence="7 8" key="1">
    <citation type="submission" date="2024-02" db="EMBL/GenBank/DDBJ databases">
        <title>De novo assembly and annotation of 12 fungi associated with fruit tree decline syndrome in Ontario, Canada.</title>
        <authorList>
            <person name="Sulman M."/>
            <person name="Ellouze W."/>
            <person name="Ilyukhin E."/>
        </authorList>
    </citation>
    <scope>NUCLEOTIDE SEQUENCE [LARGE SCALE GENOMIC DNA]</scope>
    <source>
        <strain evidence="7 8">M1-105</strain>
    </source>
</reference>
<evidence type="ECO:0000313" key="7">
    <source>
        <dbReference type="EMBL" id="KAL1634605.1"/>
    </source>
</evidence>
<keyword evidence="2" id="KW-0479">Metal-binding</keyword>
<comment type="caution">
    <text evidence="7">The sequence shown here is derived from an EMBL/GenBank/DDBJ whole genome shotgun (WGS) entry which is preliminary data.</text>
</comment>
<keyword evidence="8" id="KW-1185">Reference proteome</keyword>
<evidence type="ECO:0000256" key="2">
    <source>
        <dbReference type="ARBA" id="ARBA00022723"/>
    </source>
</evidence>
<name>A0ABR3T4Z9_9PEZI</name>
<dbReference type="InterPro" id="IPR007219">
    <property type="entry name" value="XnlR_reg_dom"/>
</dbReference>
<keyword evidence="4" id="KW-0539">Nucleus</keyword>
<evidence type="ECO:0000256" key="3">
    <source>
        <dbReference type="ARBA" id="ARBA00023125"/>
    </source>
</evidence>
<evidence type="ECO:0000256" key="4">
    <source>
        <dbReference type="ARBA" id="ARBA00023242"/>
    </source>
</evidence>
<accession>A0ABR3T4Z9</accession>
<dbReference type="Proteomes" id="UP001521116">
    <property type="component" value="Unassembled WGS sequence"/>
</dbReference>
<keyword evidence="3" id="KW-0238">DNA-binding</keyword>
<dbReference type="InterPro" id="IPR036864">
    <property type="entry name" value="Zn2-C6_fun-type_DNA-bd_sf"/>
</dbReference>
<dbReference type="InterPro" id="IPR050987">
    <property type="entry name" value="AtrR-like"/>
</dbReference>
<organism evidence="7 8">
    <name type="scientific">Neofusicoccum ribis</name>
    <dbReference type="NCBI Taxonomy" id="45134"/>
    <lineage>
        <taxon>Eukaryota</taxon>
        <taxon>Fungi</taxon>
        <taxon>Dikarya</taxon>
        <taxon>Ascomycota</taxon>
        <taxon>Pezizomycotina</taxon>
        <taxon>Dothideomycetes</taxon>
        <taxon>Dothideomycetes incertae sedis</taxon>
        <taxon>Botryosphaeriales</taxon>
        <taxon>Botryosphaeriaceae</taxon>
        <taxon>Neofusicoccum</taxon>
    </lineage>
</organism>
<feature type="compositionally biased region" description="Gly residues" evidence="5">
    <location>
        <begin position="85"/>
        <end position="105"/>
    </location>
</feature>
<dbReference type="PANTHER" id="PTHR46910:SF3">
    <property type="entry name" value="HALOTOLERANCE PROTEIN 9-RELATED"/>
    <property type="match status" value="1"/>
</dbReference>
<dbReference type="CDD" id="cd12148">
    <property type="entry name" value="fungal_TF_MHR"/>
    <property type="match status" value="1"/>
</dbReference>
<dbReference type="Gene3D" id="4.10.240.10">
    <property type="entry name" value="Zn(2)-C6 fungal-type DNA-binding domain"/>
    <property type="match status" value="1"/>
</dbReference>
<dbReference type="PROSITE" id="PS00463">
    <property type="entry name" value="ZN2_CY6_FUNGAL_1"/>
    <property type="match status" value="1"/>
</dbReference>
<dbReference type="CDD" id="cd00067">
    <property type="entry name" value="GAL4"/>
    <property type="match status" value="1"/>
</dbReference>
<dbReference type="SUPFAM" id="SSF57701">
    <property type="entry name" value="Zn2/Cys6 DNA-binding domain"/>
    <property type="match status" value="1"/>
</dbReference>
<evidence type="ECO:0000313" key="8">
    <source>
        <dbReference type="Proteomes" id="UP001521116"/>
    </source>
</evidence>
<feature type="region of interest" description="Disordered" evidence="5">
    <location>
        <begin position="476"/>
        <end position="517"/>
    </location>
</feature>
<dbReference type="PROSITE" id="PS50048">
    <property type="entry name" value="ZN2_CY6_FUNGAL_2"/>
    <property type="match status" value="1"/>
</dbReference>
<evidence type="ECO:0000256" key="5">
    <source>
        <dbReference type="SAM" id="MobiDB-lite"/>
    </source>
</evidence>
<proteinExistence type="predicted"/>
<dbReference type="SMART" id="SM00066">
    <property type="entry name" value="GAL4"/>
    <property type="match status" value="1"/>
</dbReference>
<evidence type="ECO:0000259" key="6">
    <source>
        <dbReference type="PROSITE" id="PS50048"/>
    </source>
</evidence>
<protein>
    <recommendedName>
        <fullName evidence="6">Zn(2)-C6 fungal-type domain-containing protein</fullName>
    </recommendedName>
</protein>